<evidence type="ECO:0000313" key="1">
    <source>
        <dbReference type="EMBL" id="MEU1953398.1"/>
    </source>
</evidence>
<sequence>MPPAALLAAVVCDDCAYTIPPDQDATPVDGDRMCPDCAANAVYCDGCSEHTREPRRTVLDTQLCADCVRTWSKCGDCHLYSRSITAIAGGGDVCDDCRDTYPICDDCDDRCHDTTTVDGGNEVCVGCRVDDYHECADCLALTHQAEDYCSSCALDHPSHDGIHSYDYKPTPVFHGHGPLFLGLELELKTPNYALVEAAETALAELGHLGYLKTDASIHGSGFELVCHPMDYLYARSEFPWSLLPRLRLLGAFTDDEVGIHVHVSRDGFASPAHVYRWMKFVYRNQDPVTVLARRDTSQWADFGAHTRERMAGYARGNRNGLRYEAINVRPQKTFELRVFASSLHRQQVLAALAFADASVEYTRGLTAAQIARRRGWEWDAFTAWIATRPQYAPLTSELEDLACAS</sequence>
<accession>A0ABV2WR85</accession>
<gene>
    <name evidence="1" type="ORF">ABZ510_16160</name>
</gene>
<reference evidence="1 2" key="1">
    <citation type="submission" date="2024-06" db="EMBL/GenBank/DDBJ databases">
        <title>The Natural Products Discovery Center: Release of the First 8490 Sequenced Strains for Exploring Actinobacteria Biosynthetic Diversity.</title>
        <authorList>
            <person name="Kalkreuter E."/>
            <person name="Kautsar S.A."/>
            <person name="Yang D."/>
            <person name="Bader C.D."/>
            <person name="Teijaro C.N."/>
            <person name="Fluegel L."/>
            <person name="Davis C.M."/>
            <person name="Simpson J.R."/>
            <person name="Lauterbach L."/>
            <person name="Steele A.D."/>
            <person name="Gui C."/>
            <person name="Meng S."/>
            <person name="Li G."/>
            <person name="Viehrig K."/>
            <person name="Ye F."/>
            <person name="Su P."/>
            <person name="Kiefer A.F."/>
            <person name="Nichols A."/>
            <person name="Cepeda A.J."/>
            <person name="Yan W."/>
            <person name="Fan B."/>
            <person name="Jiang Y."/>
            <person name="Adhikari A."/>
            <person name="Zheng C.-J."/>
            <person name="Schuster L."/>
            <person name="Cowan T.M."/>
            <person name="Smanski M.J."/>
            <person name="Chevrette M.G."/>
            <person name="De Carvalho L.P.S."/>
            <person name="Shen B."/>
        </authorList>
    </citation>
    <scope>NUCLEOTIDE SEQUENCE [LARGE SCALE GENOMIC DNA]</scope>
    <source>
        <strain evidence="1 2">NPDC019708</strain>
    </source>
</reference>
<keyword evidence="2" id="KW-1185">Reference proteome</keyword>
<protein>
    <recommendedName>
        <fullName evidence="3">Amidoligase enzyme</fullName>
    </recommendedName>
</protein>
<dbReference type="Proteomes" id="UP001550628">
    <property type="component" value="Unassembled WGS sequence"/>
</dbReference>
<comment type="caution">
    <text evidence="1">The sequence shown here is derived from an EMBL/GenBank/DDBJ whole genome shotgun (WGS) entry which is preliminary data.</text>
</comment>
<dbReference type="EMBL" id="JBEYBF010000010">
    <property type="protein sequence ID" value="MEU1953398.1"/>
    <property type="molecule type" value="Genomic_DNA"/>
</dbReference>
<evidence type="ECO:0000313" key="2">
    <source>
        <dbReference type="Proteomes" id="UP001550628"/>
    </source>
</evidence>
<organism evidence="1 2">
    <name type="scientific">Nocardia rhamnosiphila</name>
    <dbReference type="NCBI Taxonomy" id="426716"/>
    <lineage>
        <taxon>Bacteria</taxon>
        <taxon>Bacillati</taxon>
        <taxon>Actinomycetota</taxon>
        <taxon>Actinomycetes</taxon>
        <taxon>Mycobacteriales</taxon>
        <taxon>Nocardiaceae</taxon>
        <taxon>Nocardia</taxon>
    </lineage>
</organism>
<evidence type="ECO:0008006" key="3">
    <source>
        <dbReference type="Google" id="ProtNLM"/>
    </source>
</evidence>
<dbReference type="RefSeq" id="WP_356957814.1">
    <property type="nucleotide sequence ID" value="NZ_JBEYBD010000011.1"/>
</dbReference>
<name>A0ABV2WR85_9NOCA</name>
<proteinExistence type="predicted"/>